<evidence type="ECO:0000313" key="2">
    <source>
        <dbReference type="Proteomes" id="UP000265520"/>
    </source>
</evidence>
<dbReference type="InterPro" id="IPR052343">
    <property type="entry name" value="Retrotransposon-Effector_Assoc"/>
</dbReference>
<dbReference type="Proteomes" id="UP000265520">
    <property type="component" value="Unassembled WGS sequence"/>
</dbReference>
<dbReference type="EMBL" id="LXQA010248879">
    <property type="protein sequence ID" value="MCI37832.1"/>
    <property type="molecule type" value="Genomic_DNA"/>
</dbReference>
<sequence length="89" mass="9991">MMKTMGFAEGWLKWMKTCIFESSMSVLVNGSPTAEFKVSKGLRQGDPLSLFLFLIVAEGLTGLVNEAVDIGRFHGFKVKENLQFQILQF</sequence>
<dbReference type="PANTHER" id="PTHR46890">
    <property type="entry name" value="NON-LTR RETROLELEMENT REVERSE TRANSCRIPTASE-LIKE PROTEIN-RELATED"/>
    <property type="match status" value="1"/>
</dbReference>
<keyword evidence="1" id="KW-0808">Transferase</keyword>
<keyword evidence="1" id="KW-0548">Nucleotidyltransferase</keyword>
<reference evidence="1 2" key="1">
    <citation type="journal article" date="2018" name="Front. Plant Sci.">
        <title>Red Clover (Trifolium pratense) and Zigzag Clover (T. medium) - A Picture of Genomic Similarities and Differences.</title>
        <authorList>
            <person name="Dluhosova J."/>
            <person name="Istvanek J."/>
            <person name="Nedelnik J."/>
            <person name="Repkova J."/>
        </authorList>
    </citation>
    <scope>NUCLEOTIDE SEQUENCE [LARGE SCALE GENOMIC DNA]</scope>
    <source>
        <strain evidence="2">cv. 10/8</strain>
        <tissue evidence="1">Leaf</tissue>
    </source>
</reference>
<organism evidence="1 2">
    <name type="scientific">Trifolium medium</name>
    <dbReference type="NCBI Taxonomy" id="97028"/>
    <lineage>
        <taxon>Eukaryota</taxon>
        <taxon>Viridiplantae</taxon>
        <taxon>Streptophyta</taxon>
        <taxon>Embryophyta</taxon>
        <taxon>Tracheophyta</taxon>
        <taxon>Spermatophyta</taxon>
        <taxon>Magnoliopsida</taxon>
        <taxon>eudicotyledons</taxon>
        <taxon>Gunneridae</taxon>
        <taxon>Pentapetalae</taxon>
        <taxon>rosids</taxon>
        <taxon>fabids</taxon>
        <taxon>Fabales</taxon>
        <taxon>Fabaceae</taxon>
        <taxon>Papilionoideae</taxon>
        <taxon>50 kb inversion clade</taxon>
        <taxon>NPAAA clade</taxon>
        <taxon>Hologalegina</taxon>
        <taxon>IRL clade</taxon>
        <taxon>Trifolieae</taxon>
        <taxon>Trifolium</taxon>
    </lineage>
</organism>
<evidence type="ECO:0000313" key="1">
    <source>
        <dbReference type="EMBL" id="MCI37832.1"/>
    </source>
</evidence>
<name>A0A392RNP1_9FABA</name>
<feature type="non-terminal residue" evidence="1">
    <location>
        <position position="89"/>
    </location>
</feature>
<keyword evidence="2" id="KW-1185">Reference proteome</keyword>
<dbReference type="PANTHER" id="PTHR46890:SF50">
    <property type="entry name" value="RNA-DIRECTED DNA POLYMERASE, EUKARYOTA, REVERSE TRANSCRIPTASE ZINC-BINDING DOMAIN PROTEIN-RELATED"/>
    <property type="match status" value="1"/>
</dbReference>
<accession>A0A392RNP1</accession>
<proteinExistence type="predicted"/>
<dbReference type="GO" id="GO:0003964">
    <property type="term" value="F:RNA-directed DNA polymerase activity"/>
    <property type="evidence" value="ECO:0007669"/>
    <property type="project" value="UniProtKB-KW"/>
</dbReference>
<comment type="caution">
    <text evidence="1">The sequence shown here is derived from an EMBL/GenBank/DDBJ whole genome shotgun (WGS) entry which is preliminary data.</text>
</comment>
<keyword evidence="1" id="KW-0695">RNA-directed DNA polymerase</keyword>
<dbReference type="AlphaFoldDB" id="A0A392RNP1"/>
<protein>
    <submittedName>
        <fullName evidence="1">LINE-1 reverse transcriptase like</fullName>
    </submittedName>
</protein>